<organism evidence="1">
    <name type="scientific">Anguilla anguilla</name>
    <name type="common">European freshwater eel</name>
    <name type="synonym">Muraena anguilla</name>
    <dbReference type="NCBI Taxonomy" id="7936"/>
    <lineage>
        <taxon>Eukaryota</taxon>
        <taxon>Metazoa</taxon>
        <taxon>Chordata</taxon>
        <taxon>Craniata</taxon>
        <taxon>Vertebrata</taxon>
        <taxon>Euteleostomi</taxon>
        <taxon>Actinopterygii</taxon>
        <taxon>Neopterygii</taxon>
        <taxon>Teleostei</taxon>
        <taxon>Anguilliformes</taxon>
        <taxon>Anguillidae</taxon>
        <taxon>Anguilla</taxon>
    </lineage>
</organism>
<name>A0A0E9RT53_ANGAN</name>
<proteinExistence type="predicted"/>
<sequence length="20" mass="2313">MSTLCFRDQALNRQKGMAEI</sequence>
<dbReference type="AlphaFoldDB" id="A0A0E9RT53"/>
<protein>
    <submittedName>
        <fullName evidence="1">Uncharacterized protein</fullName>
    </submittedName>
</protein>
<reference evidence="1" key="1">
    <citation type="submission" date="2014-11" db="EMBL/GenBank/DDBJ databases">
        <authorList>
            <person name="Amaro Gonzalez C."/>
        </authorList>
    </citation>
    <scope>NUCLEOTIDE SEQUENCE</scope>
</reference>
<accession>A0A0E9RT53</accession>
<reference evidence="1" key="2">
    <citation type="journal article" date="2015" name="Fish Shellfish Immunol.">
        <title>Early steps in the European eel (Anguilla anguilla)-Vibrio vulnificus interaction in the gills: Role of the RtxA13 toxin.</title>
        <authorList>
            <person name="Callol A."/>
            <person name="Pajuelo D."/>
            <person name="Ebbesson L."/>
            <person name="Teles M."/>
            <person name="MacKenzie S."/>
            <person name="Amaro C."/>
        </authorList>
    </citation>
    <scope>NUCLEOTIDE SEQUENCE</scope>
</reference>
<dbReference type="EMBL" id="GBXM01077129">
    <property type="protein sequence ID" value="JAH31448.1"/>
    <property type="molecule type" value="Transcribed_RNA"/>
</dbReference>
<evidence type="ECO:0000313" key="1">
    <source>
        <dbReference type="EMBL" id="JAH31448.1"/>
    </source>
</evidence>